<keyword evidence="1" id="KW-0732">Signal</keyword>
<feature type="chain" id="PRO_5041990431" evidence="1">
    <location>
        <begin position="32"/>
        <end position="128"/>
    </location>
</feature>
<dbReference type="RefSeq" id="WP_234809988.1">
    <property type="nucleotide sequence ID" value="NZ_AP022560.1"/>
</dbReference>
<proteinExistence type="predicted"/>
<dbReference type="PROSITE" id="PS51318">
    <property type="entry name" value="TAT"/>
    <property type="match status" value="1"/>
</dbReference>
<dbReference type="KEGG" id="mmor:MMOR_48840"/>
<evidence type="ECO:0000313" key="2">
    <source>
        <dbReference type="EMBL" id="BBX03948.1"/>
    </source>
</evidence>
<dbReference type="EMBL" id="AP022560">
    <property type="protein sequence ID" value="BBX03948.1"/>
    <property type="molecule type" value="Genomic_DNA"/>
</dbReference>
<gene>
    <name evidence="2" type="ORF">MMOR_48840</name>
</gene>
<dbReference type="Proteomes" id="UP000466681">
    <property type="component" value="Chromosome"/>
</dbReference>
<dbReference type="InterPro" id="IPR006311">
    <property type="entry name" value="TAT_signal"/>
</dbReference>
<name>A0AAD1M8C2_9MYCO</name>
<dbReference type="InterPro" id="IPR038468">
    <property type="entry name" value="MmpS_C"/>
</dbReference>
<evidence type="ECO:0000313" key="3">
    <source>
        <dbReference type="Proteomes" id="UP000466681"/>
    </source>
</evidence>
<dbReference type="Gene3D" id="2.60.40.2880">
    <property type="entry name" value="MmpS1-5, C-terminal soluble domain"/>
    <property type="match status" value="1"/>
</dbReference>
<evidence type="ECO:0000256" key="1">
    <source>
        <dbReference type="SAM" id="SignalP"/>
    </source>
</evidence>
<protein>
    <submittedName>
        <fullName evidence="2">Uncharacterized protein</fullName>
    </submittedName>
</protein>
<sequence length="128" mass="14380">MIPIRRQVLSFVAAAFLAAFGSMPATPCAQATDDVVTYEVVSNFIDRVNIVYMDPLQRAFIWQAALPWRMDTAVLGGIDRAEIRADWRPNERPNKWVTVRIIHDGKVLCQSTLDLGNATCYGNTPHIF</sequence>
<feature type="signal peptide" evidence="1">
    <location>
        <begin position="1"/>
        <end position="31"/>
    </location>
</feature>
<reference evidence="2 3" key="1">
    <citation type="journal article" date="2019" name="Emerg. Microbes Infect.">
        <title>Comprehensive subspecies identification of 175 nontuberculous mycobacteria species based on 7547 genomic profiles.</title>
        <authorList>
            <person name="Matsumoto Y."/>
            <person name="Kinjo T."/>
            <person name="Motooka D."/>
            <person name="Nabeya D."/>
            <person name="Jung N."/>
            <person name="Uechi K."/>
            <person name="Horii T."/>
            <person name="Iida T."/>
            <person name="Fujita J."/>
            <person name="Nakamura S."/>
        </authorList>
    </citation>
    <scope>NUCLEOTIDE SEQUENCE [LARGE SCALE GENOMIC DNA]</scope>
    <source>
        <strain evidence="2 3">JCM 6375</strain>
    </source>
</reference>
<organism evidence="2 3">
    <name type="scientific">Mycolicibacterium moriokaense</name>
    <dbReference type="NCBI Taxonomy" id="39691"/>
    <lineage>
        <taxon>Bacteria</taxon>
        <taxon>Bacillati</taxon>
        <taxon>Actinomycetota</taxon>
        <taxon>Actinomycetes</taxon>
        <taxon>Mycobacteriales</taxon>
        <taxon>Mycobacteriaceae</taxon>
        <taxon>Mycolicibacterium</taxon>
    </lineage>
</organism>
<dbReference type="AlphaFoldDB" id="A0AAD1M8C2"/>
<accession>A0AAD1M8C2</accession>
<keyword evidence="3" id="KW-1185">Reference proteome</keyword>